<name>A0A1Y1UMZ1_9TREE</name>
<organism evidence="2 3">
    <name type="scientific">Kockovaella imperatae</name>
    <dbReference type="NCBI Taxonomy" id="4999"/>
    <lineage>
        <taxon>Eukaryota</taxon>
        <taxon>Fungi</taxon>
        <taxon>Dikarya</taxon>
        <taxon>Basidiomycota</taxon>
        <taxon>Agaricomycotina</taxon>
        <taxon>Tremellomycetes</taxon>
        <taxon>Tremellales</taxon>
        <taxon>Cuniculitremaceae</taxon>
        <taxon>Kockovaella</taxon>
    </lineage>
</organism>
<proteinExistence type="predicted"/>
<dbReference type="RefSeq" id="XP_021873283.1">
    <property type="nucleotide sequence ID" value="XM_022018000.1"/>
</dbReference>
<accession>A0A1Y1UMZ1</accession>
<dbReference type="Pfam" id="PF00106">
    <property type="entry name" value="adh_short"/>
    <property type="match status" value="1"/>
</dbReference>
<dbReference type="PANTHER" id="PTHR43157:SF35">
    <property type="entry name" value="DEHYDROGENASE_REDUCTASE FAMILY PROTEIN, PUTATIVE-RELATED"/>
    <property type="match status" value="1"/>
</dbReference>
<dbReference type="PANTHER" id="PTHR43157">
    <property type="entry name" value="PHOSPHATIDYLINOSITOL-GLYCAN BIOSYNTHESIS CLASS F PROTEIN-RELATED"/>
    <property type="match status" value="1"/>
</dbReference>
<evidence type="ECO:0000256" key="1">
    <source>
        <dbReference type="ARBA" id="ARBA00023002"/>
    </source>
</evidence>
<dbReference type="EMBL" id="NBSH01000003">
    <property type="protein sequence ID" value="ORX39420.1"/>
    <property type="molecule type" value="Genomic_DNA"/>
</dbReference>
<sequence length="333" mass="36470">MSRYLHLDAPNENGFGGFLKRQFTKPKPLPAGIDLKGGTAIITGGTSGLGLEAGMQLLGLGLSTLIITSRTQSRGEVAAAKLRTKYPFATVEAWTLDMTSYESIDVFARKCDTLPRIDYTILNVGFIDLKREEAPTGHEMMVQVNYYSTMYLTTLLVSILKNKRARQSRPPVLSVVGSDIHYSVDADPEGSAAAFADNPKNAMGFTQYGISKYYLLLSIIKLAEQIDSNELILSVCNPGTTKQTDFVANTPLSFRIPLTIVRGLLGRKVAVGASCYLDAVLVHGQEAHGSFMSDWTIKPFPEVAYTKAGKAFQTRLWDETMSELRLAQPKVSV</sequence>
<comment type="caution">
    <text evidence="2">The sequence shown here is derived from an EMBL/GenBank/DDBJ whole genome shotgun (WGS) entry which is preliminary data.</text>
</comment>
<dbReference type="InterPro" id="IPR002347">
    <property type="entry name" value="SDR_fam"/>
</dbReference>
<protein>
    <submittedName>
        <fullName evidence="2">Uncharacterized protein</fullName>
    </submittedName>
</protein>
<evidence type="ECO:0000313" key="2">
    <source>
        <dbReference type="EMBL" id="ORX39420.1"/>
    </source>
</evidence>
<evidence type="ECO:0000313" key="3">
    <source>
        <dbReference type="Proteomes" id="UP000193218"/>
    </source>
</evidence>
<dbReference type="GO" id="GO:0016491">
    <property type="term" value="F:oxidoreductase activity"/>
    <property type="evidence" value="ECO:0007669"/>
    <property type="project" value="UniProtKB-KW"/>
</dbReference>
<dbReference type="AlphaFoldDB" id="A0A1Y1UMZ1"/>
<keyword evidence="1" id="KW-0560">Oxidoreductase</keyword>
<dbReference type="Gene3D" id="3.40.50.720">
    <property type="entry name" value="NAD(P)-binding Rossmann-like Domain"/>
    <property type="match status" value="1"/>
</dbReference>
<dbReference type="InParanoid" id="A0A1Y1UMZ1"/>
<gene>
    <name evidence="2" type="ORF">BD324DRAFT_649495</name>
</gene>
<keyword evidence="3" id="KW-1185">Reference proteome</keyword>
<reference evidence="2 3" key="1">
    <citation type="submission" date="2017-03" db="EMBL/GenBank/DDBJ databases">
        <title>Widespread Adenine N6-methylation of Active Genes in Fungi.</title>
        <authorList>
            <consortium name="DOE Joint Genome Institute"/>
            <person name="Mondo S.J."/>
            <person name="Dannebaum R.O."/>
            <person name="Kuo R.C."/>
            <person name="Louie K.B."/>
            <person name="Bewick A.J."/>
            <person name="Labutti K."/>
            <person name="Haridas S."/>
            <person name="Kuo A."/>
            <person name="Salamov A."/>
            <person name="Ahrendt S.R."/>
            <person name="Lau R."/>
            <person name="Bowen B.P."/>
            <person name="Lipzen A."/>
            <person name="Sullivan W."/>
            <person name="Andreopoulos W.B."/>
            <person name="Clum A."/>
            <person name="Lindquist E."/>
            <person name="Daum C."/>
            <person name="Northen T.R."/>
            <person name="Ramamoorthy G."/>
            <person name="Schmitz R.J."/>
            <person name="Gryganskyi A."/>
            <person name="Culley D."/>
            <person name="Magnuson J."/>
            <person name="James T.Y."/>
            <person name="O'Malley M.A."/>
            <person name="Stajich J.E."/>
            <person name="Spatafora J.W."/>
            <person name="Visel A."/>
            <person name="Grigoriev I.V."/>
        </authorList>
    </citation>
    <scope>NUCLEOTIDE SEQUENCE [LARGE SCALE GENOMIC DNA]</scope>
    <source>
        <strain evidence="2 3">NRRL Y-17943</strain>
    </source>
</reference>
<dbReference type="STRING" id="4999.A0A1Y1UMZ1"/>
<dbReference type="OrthoDB" id="2582890at2759"/>
<dbReference type="GeneID" id="33559809"/>
<dbReference type="Proteomes" id="UP000193218">
    <property type="component" value="Unassembled WGS sequence"/>
</dbReference>
<dbReference type="SUPFAM" id="SSF51735">
    <property type="entry name" value="NAD(P)-binding Rossmann-fold domains"/>
    <property type="match status" value="1"/>
</dbReference>
<dbReference type="InterPro" id="IPR036291">
    <property type="entry name" value="NAD(P)-bd_dom_sf"/>
</dbReference>